<dbReference type="AlphaFoldDB" id="A0A0A1T185"/>
<reference evidence="5 6" key="1">
    <citation type="journal article" date="2015" name="Genome Announc.">
        <title>Draft Genome Sequence and Gene Annotation of the Entomopathogenic Fungus Verticillium hemipterigenum.</title>
        <authorList>
            <person name="Horn F."/>
            <person name="Habel A."/>
            <person name="Scharf D.H."/>
            <person name="Dworschak J."/>
            <person name="Brakhage A.A."/>
            <person name="Guthke R."/>
            <person name="Hertweck C."/>
            <person name="Linde J."/>
        </authorList>
    </citation>
    <scope>NUCLEOTIDE SEQUENCE [LARGE SCALE GENOMIC DNA]</scope>
</reference>
<keyword evidence="6" id="KW-1185">Reference proteome</keyword>
<evidence type="ECO:0000313" key="5">
    <source>
        <dbReference type="EMBL" id="CEJ79885.1"/>
    </source>
</evidence>
<feature type="compositionally biased region" description="Basic and acidic residues" evidence="3">
    <location>
        <begin position="164"/>
        <end position="173"/>
    </location>
</feature>
<accession>A0A0A1T185</accession>
<dbReference type="PANTHER" id="PTHR12350:SF19">
    <property type="entry name" value="SET DOMAIN-CONTAINING PROTEIN"/>
    <property type="match status" value="1"/>
</dbReference>
<dbReference type="InterPro" id="IPR046341">
    <property type="entry name" value="SET_dom_sf"/>
</dbReference>
<dbReference type="EMBL" id="CDHN01000001">
    <property type="protein sequence ID" value="CEJ79885.1"/>
    <property type="molecule type" value="Genomic_DNA"/>
</dbReference>
<dbReference type="InterPro" id="IPR003616">
    <property type="entry name" value="Post-SET_dom"/>
</dbReference>
<evidence type="ECO:0000256" key="1">
    <source>
        <dbReference type="ARBA" id="ARBA00022603"/>
    </source>
</evidence>
<dbReference type="InterPro" id="IPR053201">
    <property type="entry name" value="Flavunoidine_N-MTase"/>
</dbReference>
<organism evidence="5 6">
    <name type="scientific">[Torrubiella] hemipterigena</name>
    <dbReference type="NCBI Taxonomy" id="1531966"/>
    <lineage>
        <taxon>Eukaryota</taxon>
        <taxon>Fungi</taxon>
        <taxon>Dikarya</taxon>
        <taxon>Ascomycota</taxon>
        <taxon>Pezizomycotina</taxon>
        <taxon>Sordariomycetes</taxon>
        <taxon>Hypocreomycetidae</taxon>
        <taxon>Hypocreales</taxon>
        <taxon>Clavicipitaceae</taxon>
        <taxon>Clavicipitaceae incertae sedis</taxon>
        <taxon>'Torrubiella' clade</taxon>
    </lineage>
</organism>
<keyword evidence="1" id="KW-0489">Methyltransferase</keyword>
<feature type="domain" description="Post-SET" evidence="4">
    <location>
        <begin position="121"/>
        <end position="137"/>
    </location>
</feature>
<dbReference type="PROSITE" id="PS50868">
    <property type="entry name" value="POST_SET"/>
    <property type="match status" value="1"/>
</dbReference>
<evidence type="ECO:0000256" key="3">
    <source>
        <dbReference type="SAM" id="MobiDB-lite"/>
    </source>
</evidence>
<proteinExistence type="predicted"/>
<sequence length="186" mass="20421">MAPLTPHWEQPSHPDRLELIVNEAEYSSKSISKISLPPFAVFSKLSFPPCTPANSPTYATVQTGKNTHLDLNSDLLYLNHSCEPSLIFDIGNMNVLVGPKGINPGDELTFFYPSTEWDMAQPFDCICSTPTCRGTISGARDMTSEQLDGLWLNNHIRELLDEQAQKSANKSESEAIGSTVHKIAAA</sequence>
<dbReference type="CDD" id="cd08161">
    <property type="entry name" value="SET"/>
    <property type="match status" value="1"/>
</dbReference>
<name>A0A0A1T185_9HYPO</name>
<feature type="region of interest" description="Disordered" evidence="3">
    <location>
        <begin position="164"/>
        <end position="186"/>
    </location>
</feature>
<gene>
    <name evidence="5" type="ORF">VHEMI00099</name>
</gene>
<evidence type="ECO:0000259" key="4">
    <source>
        <dbReference type="PROSITE" id="PS50868"/>
    </source>
</evidence>
<evidence type="ECO:0000256" key="2">
    <source>
        <dbReference type="ARBA" id="ARBA00022679"/>
    </source>
</evidence>
<dbReference type="SUPFAM" id="SSF82199">
    <property type="entry name" value="SET domain"/>
    <property type="match status" value="1"/>
</dbReference>
<dbReference type="GO" id="GO:0008168">
    <property type="term" value="F:methyltransferase activity"/>
    <property type="evidence" value="ECO:0007669"/>
    <property type="project" value="UniProtKB-KW"/>
</dbReference>
<dbReference type="OrthoDB" id="5984008at2759"/>
<protein>
    <submittedName>
        <fullName evidence="5">Putative Galactose-proton symport</fullName>
    </submittedName>
</protein>
<dbReference type="STRING" id="1531966.A0A0A1T185"/>
<dbReference type="HOGENOM" id="CLU_073382_3_0_1"/>
<evidence type="ECO:0000313" key="6">
    <source>
        <dbReference type="Proteomes" id="UP000039046"/>
    </source>
</evidence>
<dbReference type="GO" id="GO:0032259">
    <property type="term" value="P:methylation"/>
    <property type="evidence" value="ECO:0007669"/>
    <property type="project" value="UniProtKB-KW"/>
</dbReference>
<keyword evidence="2" id="KW-0808">Transferase</keyword>
<dbReference type="PANTHER" id="PTHR12350">
    <property type="entry name" value="HISTONE-LYSINE N-METHYLTRANSFERASE-RELATED"/>
    <property type="match status" value="1"/>
</dbReference>
<dbReference type="Proteomes" id="UP000039046">
    <property type="component" value="Unassembled WGS sequence"/>
</dbReference>
<dbReference type="Gene3D" id="2.170.270.10">
    <property type="entry name" value="SET domain"/>
    <property type="match status" value="1"/>
</dbReference>